<dbReference type="InterPro" id="IPR004838">
    <property type="entry name" value="NHTrfase_class1_PyrdxlP-BS"/>
</dbReference>
<name>A0AAW5E0H6_9BACI</name>
<evidence type="ECO:0000313" key="12">
    <source>
        <dbReference type="Proteomes" id="UP001431131"/>
    </source>
</evidence>
<dbReference type="InterPro" id="IPR005860">
    <property type="entry name" value="CobD"/>
</dbReference>
<dbReference type="GO" id="GO:0048472">
    <property type="term" value="F:threonine-phosphate decarboxylase activity"/>
    <property type="evidence" value="ECO:0007669"/>
    <property type="project" value="UniProtKB-EC"/>
</dbReference>
<sequence>MSMPSHGSNPKYVYEAMGIQIPNQYIDLSANINPLGPPQALSEKWKVFFKQIVDYPDPYALSLKEVIMEKEKMDHDWLLIGNGGSELITLVARFLAKKRVLIIQPTFSEYEKACRVNECDVSYFRLNEPNWELDIDRLIPLLENADAIFLCNPNNPTGILYPQSTILRLIKECKRAGCFVVLDEAFYDFVETYESSVGLCKDFSNVIVLRSMTKMFAIPGLRLGYAVTNPMIIKELSAFQSHWSVNTLALLAGEVCLQNEAFILMTQEYIAKERQKLFQFFQKEAFITSASRVNFYLLRDPKIENQKLLFRFLLEKGIVARHTFNFPGLDGNWLRFAIKSTHENERLMEVLTEWRMSHH</sequence>
<evidence type="ECO:0000256" key="8">
    <source>
        <dbReference type="ARBA" id="ARBA00029996"/>
    </source>
</evidence>
<reference evidence="11" key="1">
    <citation type="submission" date="2022-02" db="EMBL/GenBank/DDBJ databases">
        <title>Fredinandcohnia quinoae sp. nov. isolated from Chenopodium quinoa seeds.</title>
        <authorList>
            <person name="Saati-Santamaria Z."/>
            <person name="Flores-Felix J.D."/>
            <person name="Igual J.M."/>
            <person name="Velazquez E."/>
            <person name="Garcia-Fraile P."/>
            <person name="Martinez-Molina E."/>
        </authorList>
    </citation>
    <scope>NUCLEOTIDE SEQUENCE</scope>
    <source>
        <strain evidence="11">SECRCQ15</strain>
    </source>
</reference>
<evidence type="ECO:0000256" key="2">
    <source>
        <dbReference type="ARBA" id="ARBA00003444"/>
    </source>
</evidence>
<dbReference type="EMBL" id="JAKTTI010000022">
    <property type="protein sequence ID" value="MCH1626415.1"/>
    <property type="molecule type" value="Genomic_DNA"/>
</dbReference>
<evidence type="ECO:0000256" key="7">
    <source>
        <dbReference type="ARBA" id="ARBA00023239"/>
    </source>
</evidence>
<dbReference type="PROSITE" id="PS00105">
    <property type="entry name" value="AA_TRANSFER_CLASS_1"/>
    <property type="match status" value="1"/>
</dbReference>
<evidence type="ECO:0000256" key="3">
    <source>
        <dbReference type="ARBA" id="ARBA00004953"/>
    </source>
</evidence>
<keyword evidence="12" id="KW-1185">Reference proteome</keyword>
<dbReference type="PANTHER" id="PTHR42885">
    <property type="entry name" value="HISTIDINOL-PHOSPHATE AMINOTRANSFERASE-RELATED"/>
    <property type="match status" value="1"/>
</dbReference>
<comment type="pathway">
    <text evidence="3">Cofactor biosynthesis; adenosylcobalamin biosynthesis.</text>
</comment>
<dbReference type="EC" id="4.1.1.81" evidence="4"/>
<evidence type="ECO:0000256" key="1">
    <source>
        <dbReference type="ARBA" id="ARBA00001933"/>
    </source>
</evidence>
<evidence type="ECO:0000256" key="4">
    <source>
        <dbReference type="ARBA" id="ARBA00012285"/>
    </source>
</evidence>
<dbReference type="Gene3D" id="3.40.640.10">
    <property type="entry name" value="Type I PLP-dependent aspartate aminotransferase-like (Major domain)"/>
    <property type="match status" value="1"/>
</dbReference>
<dbReference type="Gene3D" id="3.90.1150.10">
    <property type="entry name" value="Aspartate Aminotransferase, domain 1"/>
    <property type="match status" value="1"/>
</dbReference>
<comment type="caution">
    <text evidence="11">The sequence shown here is derived from an EMBL/GenBank/DDBJ whole genome shotgun (WGS) entry which is preliminary data.</text>
</comment>
<dbReference type="NCBIfam" id="TIGR01140">
    <property type="entry name" value="L_thr_O3P_dcar"/>
    <property type="match status" value="1"/>
</dbReference>
<evidence type="ECO:0000313" key="11">
    <source>
        <dbReference type="EMBL" id="MCH1626415.1"/>
    </source>
</evidence>
<dbReference type="InterPro" id="IPR015421">
    <property type="entry name" value="PyrdxlP-dep_Trfase_major"/>
</dbReference>
<keyword evidence="7 11" id="KW-0456">Lyase</keyword>
<evidence type="ECO:0000259" key="10">
    <source>
        <dbReference type="Pfam" id="PF00155"/>
    </source>
</evidence>
<evidence type="ECO:0000256" key="5">
    <source>
        <dbReference type="ARBA" id="ARBA00022573"/>
    </source>
</evidence>
<dbReference type="Pfam" id="PF00155">
    <property type="entry name" value="Aminotran_1_2"/>
    <property type="match status" value="1"/>
</dbReference>
<dbReference type="Proteomes" id="UP001431131">
    <property type="component" value="Unassembled WGS sequence"/>
</dbReference>
<comment type="cofactor">
    <cofactor evidence="1">
        <name>pyridoxal 5'-phosphate</name>
        <dbReference type="ChEBI" id="CHEBI:597326"/>
    </cofactor>
</comment>
<accession>A0AAW5E0H6</accession>
<feature type="domain" description="Aminotransferase class I/classII large" evidence="10">
    <location>
        <begin position="24"/>
        <end position="350"/>
    </location>
</feature>
<dbReference type="AlphaFoldDB" id="A0AAW5E0H6"/>
<keyword evidence="6" id="KW-0663">Pyridoxal phosphate</keyword>
<dbReference type="SUPFAM" id="SSF53383">
    <property type="entry name" value="PLP-dependent transferases"/>
    <property type="match status" value="1"/>
</dbReference>
<dbReference type="PANTHER" id="PTHR42885:SF1">
    <property type="entry name" value="THREONINE-PHOSPHATE DECARBOXYLASE"/>
    <property type="match status" value="1"/>
</dbReference>
<comment type="function">
    <text evidence="2">Decarboxylates L-threonine-O-3-phosphate to yield (R)-1-amino-2-propanol O-2-phosphate, the precursor for the linkage between the nucleotide loop and the corrin ring in cobalamin.</text>
</comment>
<dbReference type="InterPro" id="IPR015424">
    <property type="entry name" value="PyrdxlP-dep_Trfase"/>
</dbReference>
<protein>
    <recommendedName>
        <fullName evidence="4">threonine-phosphate decarboxylase</fullName>
        <ecNumber evidence="4">4.1.1.81</ecNumber>
    </recommendedName>
    <alternativeName>
        <fullName evidence="8">L-threonine-O-3-phosphate decarboxylase</fullName>
    </alternativeName>
</protein>
<proteinExistence type="predicted"/>
<organism evidence="11 12">
    <name type="scientific">Fredinandcohnia quinoae</name>
    <dbReference type="NCBI Taxonomy" id="2918902"/>
    <lineage>
        <taxon>Bacteria</taxon>
        <taxon>Bacillati</taxon>
        <taxon>Bacillota</taxon>
        <taxon>Bacilli</taxon>
        <taxon>Bacillales</taxon>
        <taxon>Bacillaceae</taxon>
        <taxon>Fredinandcohnia</taxon>
    </lineage>
</organism>
<keyword evidence="5" id="KW-0169">Cobalamin biosynthesis</keyword>
<evidence type="ECO:0000256" key="6">
    <source>
        <dbReference type="ARBA" id="ARBA00022898"/>
    </source>
</evidence>
<dbReference type="InterPro" id="IPR015422">
    <property type="entry name" value="PyrdxlP-dep_Trfase_small"/>
</dbReference>
<dbReference type="CDD" id="cd00609">
    <property type="entry name" value="AAT_like"/>
    <property type="match status" value="1"/>
</dbReference>
<evidence type="ECO:0000256" key="9">
    <source>
        <dbReference type="ARBA" id="ARBA00048531"/>
    </source>
</evidence>
<dbReference type="GO" id="GO:0030170">
    <property type="term" value="F:pyridoxal phosphate binding"/>
    <property type="evidence" value="ECO:0007669"/>
    <property type="project" value="InterPro"/>
</dbReference>
<dbReference type="GO" id="GO:0009236">
    <property type="term" value="P:cobalamin biosynthetic process"/>
    <property type="evidence" value="ECO:0007669"/>
    <property type="project" value="UniProtKB-KW"/>
</dbReference>
<dbReference type="InterPro" id="IPR004839">
    <property type="entry name" value="Aminotransferase_I/II_large"/>
</dbReference>
<gene>
    <name evidence="11" type="primary">cobD</name>
    <name evidence="11" type="ORF">MJG50_13835</name>
</gene>
<comment type="catalytic activity">
    <reaction evidence="9">
        <text>O-phospho-L-threonine + H(+) = (R)-1-aminopropan-2-yl phosphate + CO2</text>
        <dbReference type="Rhea" id="RHEA:11492"/>
        <dbReference type="ChEBI" id="CHEBI:15378"/>
        <dbReference type="ChEBI" id="CHEBI:16526"/>
        <dbReference type="ChEBI" id="CHEBI:58563"/>
        <dbReference type="ChEBI" id="CHEBI:58675"/>
        <dbReference type="EC" id="4.1.1.81"/>
    </reaction>
</comment>